<dbReference type="OrthoDB" id="5239630at2759"/>
<dbReference type="InterPro" id="IPR019034">
    <property type="entry name" value="UPF0390"/>
</dbReference>
<dbReference type="OMA" id="GSADKMQ"/>
<evidence type="ECO:0000256" key="1">
    <source>
        <dbReference type="SAM" id="MobiDB-lite"/>
    </source>
</evidence>
<name>A0A1S7UIR2_ROSNE</name>
<proteinExistence type="predicted"/>
<dbReference type="Proteomes" id="UP000054516">
    <property type="component" value="Unassembled WGS sequence"/>
</dbReference>
<keyword evidence="3" id="KW-1185">Reference proteome</keyword>
<feature type="compositionally biased region" description="Low complexity" evidence="1">
    <location>
        <begin position="88"/>
        <end position="102"/>
    </location>
</feature>
<protein>
    <submittedName>
        <fullName evidence="2">Putative kinetochore protein</fullName>
    </submittedName>
</protein>
<sequence>MAQGAPKKTNKPTLGGGSNNNKARANKPQPPKTKKGARVAKPRRAVVSAAADKLQRRLAAGITGRTERMLGERAGHLELIGPGKKARAGGAAAAADGAAQKGGSRKFG</sequence>
<accession>A0A1S7UIR2</accession>
<feature type="region of interest" description="Disordered" evidence="1">
    <location>
        <begin position="1"/>
        <end position="45"/>
    </location>
</feature>
<organism evidence="2">
    <name type="scientific">Rosellinia necatrix</name>
    <name type="common">White root-rot fungus</name>
    <dbReference type="NCBI Taxonomy" id="77044"/>
    <lineage>
        <taxon>Eukaryota</taxon>
        <taxon>Fungi</taxon>
        <taxon>Dikarya</taxon>
        <taxon>Ascomycota</taxon>
        <taxon>Pezizomycotina</taxon>
        <taxon>Sordariomycetes</taxon>
        <taxon>Xylariomycetidae</taxon>
        <taxon>Xylariales</taxon>
        <taxon>Xylariaceae</taxon>
        <taxon>Rosellinia</taxon>
    </lineage>
</organism>
<gene>
    <name evidence="2" type="ORF">SAMD00023353_0401220</name>
</gene>
<reference evidence="2" key="1">
    <citation type="submission" date="2016-03" db="EMBL/GenBank/DDBJ databases">
        <title>Draft genome sequence of Rosellinia necatrix.</title>
        <authorList>
            <person name="Kanematsu S."/>
        </authorList>
    </citation>
    <scope>NUCLEOTIDE SEQUENCE [LARGE SCALE GENOMIC DNA]</scope>
    <source>
        <strain evidence="2">W97</strain>
    </source>
</reference>
<evidence type="ECO:0000313" key="2">
    <source>
        <dbReference type="EMBL" id="GAP83122.1"/>
    </source>
</evidence>
<feature type="region of interest" description="Disordered" evidence="1">
    <location>
        <begin position="87"/>
        <end position="108"/>
    </location>
</feature>
<evidence type="ECO:0000313" key="3">
    <source>
        <dbReference type="Proteomes" id="UP000054516"/>
    </source>
</evidence>
<feature type="compositionally biased region" description="Basic residues" evidence="1">
    <location>
        <begin position="32"/>
        <end position="44"/>
    </location>
</feature>
<dbReference type="Pfam" id="PF09495">
    <property type="entry name" value="DUF2462"/>
    <property type="match status" value="1"/>
</dbReference>
<dbReference type="EMBL" id="DF977449">
    <property type="protein sequence ID" value="GAP83122.1"/>
    <property type="molecule type" value="Genomic_DNA"/>
</dbReference>
<dbReference type="AlphaFoldDB" id="A0A1S7UIR2"/>
<dbReference type="STRING" id="77044.A0A1S7UIR2"/>